<dbReference type="GO" id="GO:0061632">
    <property type="term" value="F:RNA lariat debranching enzyme activator activity"/>
    <property type="evidence" value="ECO:0007669"/>
    <property type="project" value="TreeGrafter"/>
</dbReference>
<dbReference type="InterPro" id="IPR040194">
    <property type="entry name" value="Cwf19-like"/>
</dbReference>
<dbReference type="PANTHER" id="PTHR12072">
    <property type="entry name" value="CWF19, CELL CYCLE CONTROL PROTEIN"/>
    <property type="match status" value="1"/>
</dbReference>
<proteinExistence type="predicted"/>
<dbReference type="EMBL" id="LPNL01000004">
    <property type="protein sequence ID" value="OEJ87552.1"/>
    <property type="molecule type" value="Genomic_DNA"/>
</dbReference>
<feature type="domain" description="Cwf19-like protein C-terminal" evidence="1">
    <location>
        <begin position="249"/>
        <end position="335"/>
    </location>
</feature>
<keyword evidence="4" id="KW-1185">Reference proteome</keyword>
<dbReference type="InterPro" id="IPR006767">
    <property type="entry name" value="Cwf19-like_C_dom-2"/>
</dbReference>
<evidence type="ECO:0000259" key="1">
    <source>
        <dbReference type="Pfam" id="PF04676"/>
    </source>
</evidence>
<dbReference type="Proteomes" id="UP000095605">
    <property type="component" value="Unassembled WGS sequence"/>
</dbReference>
<dbReference type="GO" id="GO:0000398">
    <property type="term" value="P:mRNA splicing, via spliceosome"/>
    <property type="evidence" value="ECO:0007669"/>
    <property type="project" value="TreeGrafter"/>
</dbReference>
<evidence type="ECO:0000313" key="4">
    <source>
        <dbReference type="Proteomes" id="UP000095605"/>
    </source>
</evidence>
<protein>
    <submittedName>
        <fullName evidence="3">CWF19-like protein DRN1</fullName>
    </submittedName>
</protein>
<dbReference type="InterPro" id="IPR006768">
    <property type="entry name" value="Cwf19-like_C_dom-1"/>
</dbReference>
<evidence type="ECO:0000259" key="2">
    <source>
        <dbReference type="Pfam" id="PF04677"/>
    </source>
</evidence>
<comment type="caution">
    <text evidence="3">The sequence shown here is derived from an EMBL/GenBank/DDBJ whole genome shotgun (WGS) entry which is preliminary data.</text>
</comment>
<dbReference type="AlphaFoldDB" id="A0A1E5RKY3"/>
<dbReference type="PANTHER" id="PTHR12072:SF4">
    <property type="entry name" value="CWF19-LIKE PROTEIN 1"/>
    <property type="match status" value="1"/>
</dbReference>
<accession>A0A1E5RKY3</accession>
<dbReference type="Pfam" id="PF04677">
    <property type="entry name" value="CwfJ_C_1"/>
    <property type="match status" value="1"/>
</dbReference>
<sequence length="337" mass="39477">MEDNKRNLEVSADASLPVIKPKKKRKLNLVEVNIETPNVTNDNKHEEETREKLKNINEQIDSQVIKPKKLLDSAQFKKLLDEKRQKKVEELLSIKSSECHFCFNNPKVASHMLISIAEHSYVTLAKGPVSVPNKKIRFPGHVIITPIEHKPKLGDYFSETDIVEQPLYKELLAYEHSISDMYAKVDMGTVFFEFNMTTGVHYHIQAVPVPVQYISKVAKAIDRQYKYQNKKTGEKVMTKFRKFVGEEDKEYKDFINDKSNNYIQFKIMNTRRKCEIYVSTFDPNKRIDMQFGRSVMAYVLNQPKRVYWNNEVCQETEAQEKKNVELFQMSYNEFDIA</sequence>
<organism evidence="3 4">
    <name type="scientific">Hanseniaspora opuntiae</name>
    <dbReference type="NCBI Taxonomy" id="211096"/>
    <lineage>
        <taxon>Eukaryota</taxon>
        <taxon>Fungi</taxon>
        <taxon>Dikarya</taxon>
        <taxon>Ascomycota</taxon>
        <taxon>Saccharomycotina</taxon>
        <taxon>Saccharomycetes</taxon>
        <taxon>Saccharomycodales</taxon>
        <taxon>Saccharomycodaceae</taxon>
        <taxon>Hanseniaspora</taxon>
    </lineage>
</organism>
<dbReference type="OrthoDB" id="444325at2759"/>
<reference evidence="4" key="1">
    <citation type="journal article" date="2016" name="Genome Announc.">
        <title>Genome sequences of three species of Hanseniaspora isolated from spontaneous wine fermentations.</title>
        <authorList>
            <person name="Sternes P.R."/>
            <person name="Lee D."/>
            <person name="Kutyna D.R."/>
            <person name="Borneman A.R."/>
        </authorList>
    </citation>
    <scope>NUCLEOTIDE SEQUENCE [LARGE SCALE GENOMIC DNA]</scope>
    <source>
        <strain evidence="4">AWRI3578</strain>
    </source>
</reference>
<dbReference type="Pfam" id="PF04676">
    <property type="entry name" value="CwfJ_C_2"/>
    <property type="match status" value="1"/>
</dbReference>
<gene>
    <name evidence="3" type="ORF">AWRI3578_g1438</name>
</gene>
<dbReference type="GO" id="GO:0071014">
    <property type="term" value="C:post-mRNA release spliceosomal complex"/>
    <property type="evidence" value="ECO:0007669"/>
    <property type="project" value="TreeGrafter"/>
</dbReference>
<evidence type="ECO:0000313" key="3">
    <source>
        <dbReference type="EMBL" id="OEJ87552.1"/>
    </source>
</evidence>
<name>A0A1E5RKY3_9ASCO</name>
<feature type="domain" description="Cwf19-like C-terminal" evidence="2">
    <location>
        <begin position="93"/>
        <end position="216"/>
    </location>
</feature>